<reference evidence="1 2" key="1">
    <citation type="submission" date="2018-06" db="EMBL/GenBank/DDBJ databases">
        <title>Comparative genomics reveals the genomic features of Rhizophagus irregularis, R. cerebriforme, R. diaphanum and Gigaspora rosea, and their symbiotic lifestyle signature.</title>
        <authorList>
            <person name="Morin E."/>
            <person name="San Clemente H."/>
            <person name="Chen E.C.H."/>
            <person name="De La Providencia I."/>
            <person name="Hainaut M."/>
            <person name="Kuo A."/>
            <person name="Kohler A."/>
            <person name="Murat C."/>
            <person name="Tang N."/>
            <person name="Roy S."/>
            <person name="Loubradou J."/>
            <person name="Henrissat B."/>
            <person name="Grigoriev I.V."/>
            <person name="Corradi N."/>
            <person name="Roux C."/>
            <person name="Martin F.M."/>
        </authorList>
    </citation>
    <scope>NUCLEOTIDE SEQUENCE [LARGE SCALE GENOMIC DNA]</scope>
    <source>
        <strain evidence="1 2">DAOM 227022</strain>
    </source>
</reference>
<dbReference type="InterPro" id="IPR036910">
    <property type="entry name" value="HMG_box_dom_sf"/>
</dbReference>
<organism evidence="1 2">
    <name type="scientific">Glomus cerebriforme</name>
    <dbReference type="NCBI Taxonomy" id="658196"/>
    <lineage>
        <taxon>Eukaryota</taxon>
        <taxon>Fungi</taxon>
        <taxon>Fungi incertae sedis</taxon>
        <taxon>Mucoromycota</taxon>
        <taxon>Glomeromycotina</taxon>
        <taxon>Glomeromycetes</taxon>
        <taxon>Glomerales</taxon>
        <taxon>Glomeraceae</taxon>
        <taxon>Glomus</taxon>
    </lineage>
</organism>
<dbReference type="Gene3D" id="1.10.30.10">
    <property type="entry name" value="High mobility group box domain"/>
    <property type="match status" value="1"/>
</dbReference>
<evidence type="ECO:0000313" key="2">
    <source>
        <dbReference type="Proteomes" id="UP000265703"/>
    </source>
</evidence>
<sequence length="245" mass="28919">MPRASTLKKTPSNLPADIPKINMPFPPNMTAEEFLRNRPLSRAYFKSPNSFFIYRQQFVKQLKLENYNDQMIKVSKWASIFWSNEPNYVKQFYKDIEKDIQKLLNEQYKNEQNNPCQNICPIFIFEYPNDENKKDDNDNSTDNSFVATNVANTSDWFPIEFSESSSNENSPTIPTYTDELFFEDSTNFFPSFYPTSPVSPIYPQYDFYTNNDTLVENNNNIHSYIKLFDELHNIDDYSLLSTFMN</sequence>
<keyword evidence="2" id="KW-1185">Reference proteome</keyword>
<dbReference type="EMBL" id="QKYT01000541">
    <property type="protein sequence ID" value="RIA83796.1"/>
    <property type="molecule type" value="Genomic_DNA"/>
</dbReference>
<comment type="caution">
    <text evidence="1">The sequence shown here is derived from an EMBL/GenBank/DDBJ whole genome shotgun (WGS) entry which is preliminary data.</text>
</comment>
<dbReference type="Proteomes" id="UP000265703">
    <property type="component" value="Unassembled WGS sequence"/>
</dbReference>
<dbReference type="OrthoDB" id="2395751at2759"/>
<accession>A0A397SGG1</accession>
<dbReference type="AlphaFoldDB" id="A0A397SGG1"/>
<dbReference type="SUPFAM" id="SSF47095">
    <property type="entry name" value="HMG-box"/>
    <property type="match status" value="1"/>
</dbReference>
<evidence type="ECO:0008006" key="3">
    <source>
        <dbReference type="Google" id="ProtNLM"/>
    </source>
</evidence>
<evidence type="ECO:0000313" key="1">
    <source>
        <dbReference type="EMBL" id="RIA83796.1"/>
    </source>
</evidence>
<protein>
    <recommendedName>
        <fullName evidence="3">HMG box domain-containing protein</fullName>
    </recommendedName>
</protein>
<name>A0A397SGG1_9GLOM</name>
<gene>
    <name evidence="1" type="ORF">C1645_880306</name>
</gene>
<proteinExistence type="predicted"/>